<organism evidence="1 2">
    <name type="scientific">Holothuria leucospilota</name>
    <name type="common">Black long sea cucumber</name>
    <name type="synonym">Mertensiothuria leucospilota</name>
    <dbReference type="NCBI Taxonomy" id="206669"/>
    <lineage>
        <taxon>Eukaryota</taxon>
        <taxon>Metazoa</taxon>
        <taxon>Echinodermata</taxon>
        <taxon>Eleutherozoa</taxon>
        <taxon>Echinozoa</taxon>
        <taxon>Holothuroidea</taxon>
        <taxon>Aspidochirotacea</taxon>
        <taxon>Aspidochirotida</taxon>
        <taxon>Holothuriidae</taxon>
        <taxon>Holothuria</taxon>
    </lineage>
</organism>
<dbReference type="GO" id="GO:0005739">
    <property type="term" value="C:mitochondrion"/>
    <property type="evidence" value="ECO:0007669"/>
    <property type="project" value="TreeGrafter"/>
</dbReference>
<protein>
    <submittedName>
        <fullName evidence="1">39S ribosomal protein L39, mitochondrial</fullName>
    </submittedName>
</protein>
<dbReference type="SUPFAM" id="SSF55186">
    <property type="entry name" value="ThrRS/AlaRS common domain"/>
    <property type="match status" value="1"/>
</dbReference>
<dbReference type="InterPro" id="IPR050062">
    <property type="entry name" value="Pro-tRNA_synthetase"/>
</dbReference>
<dbReference type="InterPro" id="IPR018163">
    <property type="entry name" value="Thr/Ala-tRNA-synth_IIc_edit"/>
</dbReference>
<evidence type="ECO:0000313" key="2">
    <source>
        <dbReference type="Proteomes" id="UP001152320"/>
    </source>
</evidence>
<dbReference type="Gene3D" id="3.30.980.10">
    <property type="entry name" value="Threonyl-trna Synthetase, Chain A, domain 2"/>
    <property type="match status" value="1"/>
</dbReference>
<keyword evidence="1" id="KW-0689">Ribosomal protein</keyword>
<accession>A0A9Q1BWT8</accession>
<gene>
    <name evidence="1" type="ORF">HOLleu_21730</name>
</gene>
<evidence type="ECO:0000313" key="1">
    <source>
        <dbReference type="EMBL" id="KAJ8034758.1"/>
    </source>
</evidence>
<keyword evidence="2" id="KW-1185">Reference proteome</keyword>
<reference evidence="1" key="1">
    <citation type="submission" date="2021-10" db="EMBL/GenBank/DDBJ databases">
        <title>Tropical sea cucumber genome reveals ecological adaptation and Cuvierian tubules defense mechanism.</title>
        <authorList>
            <person name="Chen T."/>
        </authorList>
    </citation>
    <scope>NUCLEOTIDE SEQUENCE</scope>
    <source>
        <strain evidence="1">Nanhai2018</strain>
        <tissue evidence="1">Muscle</tissue>
    </source>
</reference>
<dbReference type="InterPro" id="IPR012675">
    <property type="entry name" value="Beta-grasp_dom_sf"/>
</dbReference>
<dbReference type="Gene3D" id="3.10.20.30">
    <property type="match status" value="1"/>
</dbReference>
<proteinExistence type="predicted"/>
<dbReference type="EMBL" id="JAIZAY010000010">
    <property type="protein sequence ID" value="KAJ8034758.1"/>
    <property type="molecule type" value="Genomic_DNA"/>
</dbReference>
<comment type="caution">
    <text evidence="1">The sequence shown here is derived from an EMBL/GenBank/DDBJ whole genome shotgun (WGS) entry which is preliminary data.</text>
</comment>
<dbReference type="PANTHER" id="PTHR42753:SF9">
    <property type="entry name" value="LARGE RIBOSOMAL SUBUNIT PROTEIN ML39"/>
    <property type="match status" value="1"/>
</dbReference>
<dbReference type="GO" id="GO:0005840">
    <property type="term" value="C:ribosome"/>
    <property type="evidence" value="ECO:0007669"/>
    <property type="project" value="UniProtKB-KW"/>
</dbReference>
<dbReference type="OrthoDB" id="5870821at2759"/>
<sequence>MLSAAKMLLGQKCVLQCLKHIRLYRGFHSSGSPYNSTAIKKQNEIFEKEKQRQLSLVKRIEKIRVNHLGPNDECSLIMNKYLSTPYHVAMHFNEIYTKRSVMAVVNGQPWHMLQPLVEDCDLRFLTMKEEEPDEVNRVFWRSSAHMLGALLLDAFKESITVVPVRAPDIPYMIGCFAYDVNLSIQWEPTRQELTSLKRLAYQLSEKKIPFERLVIRKEVAEEIFADNVYKKHHLENVNTERVTLFRLGQFIDINDGPMVTDTGFMVPFNYSITKVHSIDDYLLPNSKLSRFQGVALPSDFECHHTAWSVIEHKAKNPVLLDLKPDFDNKYLPDEAEAAS</sequence>
<dbReference type="GO" id="GO:0003723">
    <property type="term" value="F:RNA binding"/>
    <property type="evidence" value="ECO:0007669"/>
    <property type="project" value="TreeGrafter"/>
</dbReference>
<name>A0A9Q1BWT8_HOLLE</name>
<keyword evidence="1" id="KW-0687">Ribonucleoprotein</keyword>
<dbReference type="AlphaFoldDB" id="A0A9Q1BWT8"/>
<dbReference type="CDD" id="cd01667">
    <property type="entry name" value="TGS_ThrRS"/>
    <property type="match status" value="1"/>
</dbReference>
<dbReference type="PANTHER" id="PTHR42753">
    <property type="entry name" value="MITOCHONDRIAL RIBOSOME PROTEIN L39/PROLYL-TRNA LIGASE FAMILY MEMBER"/>
    <property type="match status" value="1"/>
</dbReference>
<dbReference type="Proteomes" id="UP001152320">
    <property type="component" value="Chromosome 10"/>
</dbReference>
<dbReference type="GO" id="GO:0000166">
    <property type="term" value="F:nucleotide binding"/>
    <property type="evidence" value="ECO:0007669"/>
    <property type="project" value="InterPro"/>
</dbReference>